<reference evidence="2" key="2">
    <citation type="submission" date="2021-02" db="EMBL/GenBank/DDBJ databases">
        <authorList>
            <person name="Kimball J.A."/>
            <person name="Haas M.W."/>
            <person name="Macchietto M."/>
            <person name="Kono T."/>
            <person name="Duquette J."/>
            <person name="Shao M."/>
        </authorList>
    </citation>
    <scope>NUCLEOTIDE SEQUENCE</scope>
    <source>
        <tissue evidence="2">Fresh leaf tissue</tissue>
    </source>
</reference>
<feature type="region of interest" description="Disordered" evidence="1">
    <location>
        <begin position="28"/>
        <end position="71"/>
    </location>
</feature>
<protein>
    <submittedName>
        <fullName evidence="2">Uncharacterized protein</fullName>
    </submittedName>
</protein>
<name>A0A8J5SFL8_ZIZPA</name>
<reference evidence="2" key="1">
    <citation type="journal article" date="2021" name="bioRxiv">
        <title>Whole Genome Assembly and Annotation of Northern Wild Rice, Zizania palustris L., Supports a Whole Genome Duplication in the Zizania Genus.</title>
        <authorList>
            <person name="Haas M."/>
            <person name="Kono T."/>
            <person name="Macchietto M."/>
            <person name="Millas R."/>
            <person name="McGilp L."/>
            <person name="Shao M."/>
            <person name="Duquette J."/>
            <person name="Hirsch C.N."/>
            <person name="Kimball J."/>
        </authorList>
    </citation>
    <scope>NUCLEOTIDE SEQUENCE</scope>
    <source>
        <tissue evidence="2">Fresh leaf tissue</tissue>
    </source>
</reference>
<evidence type="ECO:0000313" key="2">
    <source>
        <dbReference type="EMBL" id="KAG8071338.1"/>
    </source>
</evidence>
<evidence type="ECO:0000313" key="3">
    <source>
        <dbReference type="Proteomes" id="UP000729402"/>
    </source>
</evidence>
<proteinExistence type="predicted"/>
<comment type="caution">
    <text evidence="2">The sequence shown here is derived from an EMBL/GenBank/DDBJ whole genome shotgun (WGS) entry which is preliminary data.</text>
</comment>
<evidence type="ECO:0000256" key="1">
    <source>
        <dbReference type="SAM" id="MobiDB-lite"/>
    </source>
</evidence>
<dbReference type="EMBL" id="JAAALK010000283">
    <property type="protein sequence ID" value="KAG8071338.1"/>
    <property type="molecule type" value="Genomic_DNA"/>
</dbReference>
<gene>
    <name evidence="2" type="ORF">GUJ93_ZPchr0006g42137</name>
</gene>
<sequence>MWDKMANDDSTSAISDFVVDYVNFKEARGASSSSPPNLIAPDTSSAPASSTPPPALAMPRSPTSRPHLRDRHPQLRSMMSSAQWSSLLHYQTTRTVSIPTMKTRRTFVLPHHG</sequence>
<dbReference type="AlphaFoldDB" id="A0A8J5SFL8"/>
<accession>A0A8J5SFL8</accession>
<keyword evidence="3" id="KW-1185">Reference proteome</keyword>
<dbReference type="Proteomes" id="UP000729402">
    <property type="component" value="Unassembled WGS sequence"/>
</dbReference>
<organism evidence="2 3">
    <name type="scientific">Zizania palustris</name>
    <name type="common">Northern wild rice</name>
    <dbReference type="NCBI Taxonomy" id="103762"/>
    <lineage>
        <taxon>Eukaryota</taxon>
        <taxon>Viridiplantae</taxon>
        <taxon>Streptophyta</taxon>
        <taxon>Embryophyta</taxon>
        <taxon>Tracheophyta</taxon>
        <taxon>Spermatophyta</taxon>
        <taxon>Magnoliopsida</taxon>
        <taxon>Liliopsida</taxon>
        <taxon>Poales</taxon>
        <taxon>Poaceae</taxon>
        <taxon>BOP clade</taxon>
        <taxon>Oryzoideae</taxon>
        <taxon>Oryzeae</taxon>
        <taxon>Zizaniinae</taxon>
        <taxon>Zizania</taxon>
    </lineage>
</organism>
<feature type="compositionally biased region" description="Low complexity" evidence="1">
    <location>
        <begin position="40"/>
        <end position="49"/>
    </location>
</feature>